<evidence type="ECO:0000313" key="1">
    <source>
        <dbReference type="EMBL" id="AII27045.1"/>
    </source>
</evidence>
<dbReference type="Proteomes" id="UP000028661">
    <property type="component" value="Segment"/>
</dbReference>
<gene>
    <name evidence="1" type="ORF">ICP22011A_001</name>
</gene>
<protein>
    <submittedName>
        <fullName evidence="1">Uncharacterized protein</fullName>
    </submittedName>
</protein>
<proteinExistence type="predicted"/>
<reference evidence="2" key="1">
    <citation type="journal article" date="2014" name="Elife">
        <title>Evolutionary consequences of intra-patient phage predation on microbial populations.</title>
        <authorList>
            <person name="Seed K.D."/>
            <person name="Yen M."/>
            <person name="Shapiro B.J."/>
            <person name="Hilaire I.J."/>
            <person name="Charles R.C."/>
            <person name="Teng J.E."/>
            <person name="Ivers L.C."/>
            <person name="Boncy J."/>
            <person name="Harris J.B."/>
            <person name="Camilli A."/>
        </authorList>
    </citation>
    <scope>NUCLEOTIDE SEQUENCE [LARGE SCALE GENOMIC DNA]</scope>
</reference>
<name>A0A076G4Y6_9CAUD</name>
<dbReference type="EMBL" id="KM224878">
    <property type="protein sequence ID" value="AII27045.1"/>
    <property type="molecule type" value="Genomic_DNA"/>
</dbReference>
<sequence length="98" mass="11153">MANNKYDVLIQDKYLEGNTVTIDVYSVLEAFSVRNSALQHLIKKALMAGNRGHKDVLEDCQDIIDSAVRAKELETQRQYIEWANARDKELNMEAIPNG</sequence>
<organism evidence="1 2">
    <name type="scientific">Vibrio phage ICP2_2011_A</name>
    <dbReference type="NCBI Taxonomy" id="1529057"/>
    <lineage>
        <taxon>Viruses</taxon>
        <taxon>Duplodnaviria</taxon>
        <taxon>Heunggongvirae</taxon>
        <taxon>Uroviricota</taxon>
        <taxon>Caudoviricetes</taxon>
        <taxon>Zobellviridae</taxon>
        <taxon>Icepovirus</taxon>
        <taxon>Icepovirus bengalense</taxon>
    </lineage>
</organism>
<evidence type="ECO:0000313" key="2">
    <source>
        <dbReference type="Proteomes" id="UP000028661"/>
    </source>
</evidence>
<accession>A0A076G4Y6</accession>